<sequence>MWNQATQSLQDSMGRVITKIATLLPGILAFVLAVIIFTGIAWLIAFLVTRLLTAIKFDERMGKSANSISEWAPTSTPSSLVVRTLFWGCVVVGVLVGLTAFDASSTSLLAAYLLAYLPRIIGAVVLLFAGNVVARFLSRSVLIGAVNLNLQYARLLSTGVKWLVLVLTAAMVLDHLAVGGAIVELAFGILFGGIVLALALAVGLGSRDLVTRSLEREATRVTEPAAPESLHHF</sequence>
<evidence type="ECO:0000313" key="3">
    <source>
        <dbReference type="Proteomes" id="UP000253606"/>
    </source>
</evidence>
<dbReference type="EMBL" id="CP030840">
    <property type="protein sequence ID" value="AXC14936.1"/>
    <property type="molecule type" value="Genomic_DNA"/>
</dbReference>
<dbReference type="KEGG" id="abas:ACPOL_5690"/>
<keyword evidence="1" id="KW-0812">Transmembrane</keyword>
<keyword evidence="1" id="KW-0472">Membrane</keyword>
<gene>
    <name evidence="2" type="ORF">ACPOL_5690</name>
</gene>
<reference evidence="2 3" key="1">
    <citation type="journal article" date="2018" name="Front. Microbiol.">
        <title>Hydrolytic Capabilities as a Key to Environmental Success: Chitinolytic and Cellulolytic Acidobacteria From Acidic Sub-arctic Soils and Boreal Peatlands.</title>
        <authorList>
            <person name="Belova S.E."/>
            <person name="Ravin N.V."/>
            <person name="Pankratov T.A."/>
            <person name="Rakitin A.L."/>
            <person name="Ivanova A.A."/>
            <person name="Beletsky A.V."/>
            <person name="Mardanov A.V."/>
            <person name="Sinninghe Damste J.S."/>
            <person name="Dedysh S.N."/>
        </authorList>
    </citation>
    <scope>NUCLEOTIDE SEQUENCE [LARGE SCALE GENOMIC DNA]</scope>
    <source>
        <strain evidence="2 3">SBC82</strain>
    </source>
</reference>
<name>A0A2Z5G8P3_9BACT</name>
<organism evidence="2 3">
    <name type="scientific">Acidisarcina polymorpha</name>
    <dbReference type="NCBI Taxonomy" id="2211140"/>
    <lineage>
        <taxon>Bacteria</taxon>
        <taxon>Pseudomonadati</taxon>
        <taxon>Acidobacteriota</taxon>
        <taxon>Terriglobia</taxon>
        <taxon>Terriglobales</taxon>
        <taxon>Acidobacteriaceae</taxon>
        <taxon>Acidisarcina</taxon>
    </lineage>
</organism>
<feature type="transmembrane region" description="Helical" evidence="1">
    <location>
        <begin position="185"/>
        <end position="206"/>
    </location>
</feature>
<feature type="transmembrane region" description="Helical" evidence="1">
    <location>
        <begin position="20"/>
        <end position="53"/>
    </location>
</feature>
<dbReference type="InterPro" id="IPR008910">
    <property type="entry name" value="MSC_TM_helix"/>
</dbReference>
<keyword evidence="1" id="KW-1133">Transmembrane helix</keyword>
<accession>A0A2Z5G8P3</accession>
<dbReference type="Pfam" id="PF05552">
    <property type="entry name" value="MS_channel_1st_1"/>
    <property type="match status" value="2"/>
</dbReference>
<protein>
    <recommendedName>
        <fullName evidence="4">CmpX</fullName>
    </recommendedName>
</protein>
<evidence type="ECO:0008006" key="4">
    <source>
        <dbReference type="Google" id="ProtNLM"/>
    </source>
</evidence>
<dbReference type="Proteomes" id="UP000253606">
    <property type="component" value="Chromosome"/>
</dbReference>
<proteinExistence type="predicted"/>
<dbReference type="RefSeq" id="WP_114209606.1">
    <property type="nucleotide sequence ID" value="NZ_CP030840.1"/>
</dbReference>
<evidence type="ECO:0000256" key="1">
    <source>
        <dbReference type="SAM" id="Phobius"/>
    </source>
</evidence>
<evidence type="ECO:0000313" key="2">
    <source>
        <dbReference type="EMBL" id="AXC14936.1"/>
    </source>
</evidence>
<dbReference type="AlphaFoldDB" id="A0A2Z5G8P3"/>
<keyword evidence="3" id="KW-1185">Reference proteome</keyword>
<feature type="transmembrane region" description="Helical" evidence="1">
    <location>
        <begin position="155"/>
        <end position="173"/>
    </location>
</feature>
<feature type="transmembrane region" description="Helical" evidence="1">
    <location>
        <begin position="80"/>
        <end position="101"/>
    </location>
</feature>
<feature type="transmembrane region" description="Helical" evidence="1">
    <location>
        <begin position="113"/>
        <end position="134"/>
    </location>
</feature>
<dbReference type="Gene3D" id="1.10.287.1260">
    <property type="match status" value="1"/>
</dbReference>
<dbReference type="OrthoDB" id="117109at2"/>